<sequence>MMSQITKVGGHWGVTKASAPYTCKGFPVLSSTQLSNTSKVTRQPANTVTCRSSQASTRASQTLPWSRKLHVSLSPSTLPAAAGSPPEPLIWFFNPVVAEVFDHQSQQKPRENSPEISTEIKTVKISIKSF</sequence>
<reference evidence="2 3" key="1">
    <citation type="submission" date="2024-01" db="EMBL/GenBank/DDBJ databases">
        <title>The genomes of 5 underutilized Papilionoideae crops provide insights into root nodulation and disease resistanc.</title>
        <authorList>
            <person name="Jiang F."/>
        </authorList>
    </citation>
    <scope>NUCLEOTIDE SEQUENCE [LARGE SCALE GENOMIC DNA]</scope>
    <source>
        <strain evidence="2">DUOXIRENSHENG_FW03</strain>
        <tissue evidence="2">Leaves</tissue>
    </source>
</reference>
<dbReference type="Proteomes" id="UP001386955">
    <property type="component" value="Unassembled WGS sequence"/>
</dbReference>
<proteinExistence type="predicted"/>
<name>A0AAN9XHN4_PSOTE</name>
<gene>
    <name evidence="2" type="ORF">VNO78_20628</name>
</gene>
<protein>
    <submittedName>
        <fullName evidence="2">Uncharacterized protein</fullName>
    </submittedName>
</protein>
<evidence type="ECO:0000256" key="1">
    <source>
        <dbReference type="SAM" id="MobiDB-lite"/>
    </source>
</evidence>
<evidence type="ECO:0000313" key="3">
    <source>
        <dbReference type="Proteomes" id="UP001386955"/>
    </source>
</evidence>
<dbReference type="AlphaFoldDB" id="A0AAN9XHN4"/>
<accession>A0AAN9XHN4</accession>
<keyword evidence="3" id="KW-1185">Reference proteome</keyword>
<comment type="caution">
    <text evidence="2">The sequence shown here is derived from an EMBL/GenBank/DDBJ whole genome shotgun (WGS) entry which is preliminary data.</text>
</comment>
<dbReference type="EMBL" id="JAYMYS010000005">
    <property type="protein sequence ID" value="KAK7392198.1"/>
    <property type="molecule type" value="Genomic_DNA"/>
</dbReference>
<feature type="region of interest" description="Disordered" evidence="1">
    <location>
        <begin position="36"/>
        <end position="61"/>
    </location>
</feature>
<evidence type="ECO:0000313" key="2">
    <source>
        <dbReference type="EMBL" id="KAK7392198.1"/>
    </source>
</evidence>
<organism evidence="2 3">
    <name type="scientific">Psophocarpus tetragonolobus</name>
    <name type="common">Winged bean</name>
    <name type="synonym">Dolichos tetragonolobus</name>
    <dbReference type="NCBI Taxonomy" id="3891"/>
    <lineage>
        <taxon>Eukaryota</taxon>
        <taxon>Viridiplantae</taxon>
        <taxon>Streptophyta</taxon>
        <taxon>Embryophyta</taxon>
        <taxon>Tracheophyta</taxon>
        <taxon>Spermatophyta</taxon>
        <taxon>Magnoliopsida</taxon>
        <taxon>eudicotyledons</taxon>
        <taxon>Gunneridae</taxon>
        <taxon>Pentapetalae</taxon>
        <taxon>rosids</taxon>
        <taxon>fabids</taxon>
        <taxon>Fabales</taxon>
        <taxon>Fabaceae</taxon>
        <taxon>Papilionoideae</taxon>
        <taxon>50 kb inversion clade</taxon>
        <taxon>NPAAA clade</taxon>
        <taxon>indigoferoid/millettioid clade</taxon>
        <taxon>Phaseoleae</taxon>
        <taxon>Psophocarpus</taxon>
    </lineage>
</organism>